<evidence type="ECO:0000256" key="2">
    <source>
        <dbReference type="ARBA" id="ARBA00007531"/>
    </source>
</evidence>
<dbReference type="InterPro" id="IPR008693">
    <property type="entry name" value="MmpS"/>
</dbReference>
<dbReference type="Proteomes" id="UP001596337">
    <property type="component" value="Unassembled WGS sequence"/>
</dbReference>
<feature type="region of interest" description="Disordered" evidence="7">
    <location>
        <begin position="1"/>
        <end position="22"/>
    </location>
</feature>
<gene>
    <name evidence="9" type="ORF">ACFQGD_24885</name>
</gene>
<dbReference type="Gene3D" id="2.60.40.2880">
    <property type="entry name" value="MmpS1-5, C-terminal soluble domain"/>
    <property type="match status" value="1"/>
</dbReference>
<keyword evidence="4 8" id="KW-0812">Transmembrane</keyword>
<organism evidence="9 10">
    <name type="scientific">Haloechinothrix salitolerans</name>
    <dbReference type="NCBI Taxonomy" id="926830"/>
    <lineage>
        <taxon>Bacteria</taxon>
        <taxon>Bacillati</taxon>
        <taxon>Actinomycetota</taxon>
        <taxon>Actinomycetes</taxon>
        <taxon>Pseudonocardiales</taxon>
        <taxon>Pseudonocardiaceae</taxon>
        <taxon>Haloechinothrix</taxon>
    </lineage>
</organism>
<evidence type="ECO:0000313" key="9">
    <source>
        <dbReference type="EMBL" id="MFC6870376.1"/>
    </source>
</evidence>
<dbReference type="InterPro" id="IPR038468">
    <property type="entry name" value="MmpS_C"/>
</dbReference>
<protein>
    <submittedName>
        <fullName evidence="9">MmpS family transport accessory protein</fullName>
    </submittedName>
</protein>
<evidence type="ECO:0000256" key="3">
    <source>
        <dbReference type="ARBA" id="ARBA00022475"/>
    </source>
</evidence>
<comment type="similarity">
    <text evidence="2">Belongs to the MmpS family.</text>
</comment>
<proteinExistence type="inferred from homology"/>
<feature type="transmembrane region" description="Helical" evidence="8">
    <location>
        <begin position="79"/>
        <end position="100"/>
    </location>
</feature>
<evidence type="ECO:0000256" key="6">
    <source>
        <dbReference type="ARBA" id="ARBA00023136"/>
    </source>
</evidence>
<evidence type="ECO:0000256" key="7">
    <source>
        <dbReference type="SAM" id="MobiDB-lite"/>
    </source>
</evidence>
<dbReference type="RefSeq" id="WP_345395266.1">
    <property type="nucleotide sequence ID" value="NZ_BAABLA010000023.1"/>
</dbReference>
<dbReference type="Pfam" id="PF05423">
    <property type="entry name" value="Mycobact_memb"/>
    <property type="match status" value="1"/>
</dbReference>
<comment type="subcellular location">
    <subcellularLocation>
        <location evidence="1">Cell membrane</location>
    </subcellularLocation>
</comment>
<comment type="caution">
    <text evidence="9">The sequence shown here is derived from an EMBL/GenBank/DDBJ whole genome shotgun (WGS) entry which is preliminary data.</text>
</comment>
<keyword evidence="10" id="KW-1185">Reference proteome</keyword>
<evidence type="ECO:0000313" key="10">
    <source>
        <dbReference type="Proteomes" id="UP001596337"/>
    </source>
</evidence>
<evidence type="ECO:0000256" key="4">
    <source>
        <dbReference type="ARBA" id="ARBA00022692"/>
    </source>
</evidence>
<evidence type="ECO:0000256" key="5">
    <source>
        <dbReference type="ARBA" id="ARBA00022989"/>
    </source>
</evidence>
<feature type="transmembrane region" description="Helical" evidence="8">
    <location>
        <begin position="26"/>
        <end position="44"/>
    </location>
</feature>
<accession>A0ABW2C4U7</accession>
<reference evidence="10" key="1">
    <citation type="journal article" date="2019" name="Int. J. Syst. Evol. Microbiol.">
        <title>The Global Catalogue of Microorganisms (GCM) 10K type strain sequencing project: providing services to taxonomists for standard genome sequencing and annotation.</title>
        <authorList>
            <consortium name="The Broad Institute Genomics Platform"/>
            <consortium name="The Broad Institute Genome Sequencing Center for Infectious Disease"/>
            <person name="Wu L."/>
            <person name="Ma J."/>
        </authorList>
    </citation>
    <scope>NUCLEOTIDE SEQUENCE [LARGE SCALE GENOMIC DNA]</scope>
    <source>
        <strain evidence="10">KCTC 32255</strain>
    </source>
</reference>
<evidence type="ECO:0000256" key="1">
    <source>
        <dbReference type="ARBA" id="ARBA00004236"/>
    </source>
</evidence>
<sequence>MTEQNPYPSHPPAPPAQPPRPANRNGLGTAGFVLGLIGLIFSVIPVVGVIAWPLVILGLIFGILGVLRVNKGEASNKGLAIAAVVVSAVGLVICILWVAAFGKAANDVQEEANRSVTVHYEVTGTASNVTVTYSTFGDGNSSMNQEEVANLPWSKDVETKGLFKGGSLTVTTGADGGKVTCTVVVDGEESTTSTAKGQFSTASCDGFSG</sequence>
<feature type="compositionally biased region" description="Pro residues" evidence="7">
    <location>
        <begin position="8"/>
        <end position="21"/>
    </location>
</feature>
<keyword evidence="6 8" id="KW-0472">Membrane</keyword>
<keyword evidence="5 8" id="KW-1133">Transmembrane helix</keyword>
<keyword evidence="3" id="KW-1003">Cell membrane</keyword>
<name>A0ABW2C4U7_9PSEU</name>
<evidence type="ECO:0000256" key="8">
    <source>
        <dbReference type="SAM" id="Phobius"/>
    </source>
</evidence>
<dbReference type="EMBL" id="JBHSXX010000001">
    <property type="protein sequence ID" value="MFC6870376.1"/>
    <property type="molecule type" value="Genomic_DNA"/>
</dbReference>